<keyword evidence="3" id="KW-1185">Reference proteome</keyword>
<sequence>MSQEGDKKTTSTQDPPHSLQHRTNVVLSREVDDGEIGAYGVESIDLWRDYAFLWNWRFLLRAAALDVLELGYADEGGRA</sequence>
<feature type="compositionally biased region" description="Polar residues" evidence="1">
    <location>
        <begin position="10"/>
        <end position="23"/>
    </location>
</feature>
<name>A0A834X0S3_9FABA</name>
<dbReference type="EMBL" id="JAAIUW010000004">
    <property type="protein sequence ID" value="KAF7836167.1"/>
    <property type="molecule type" value="Genomic_DNA"/>
</dbReference>
<proteinExistence type="predicted"/>
<feature type="region of interest" description="Disordered" evidence="1">
    <location>
        <begin position="1"/>
        <end position="23"/>
    </location>
</feature>
<evidence type="ECO:0000256" key="1">
    <source>
        <dbReference type="SAM" id="MobiDB-lite"/>
    </source>
</evidence>
<evidence type="ECO:0000313" key="2">
    <source>
        <dbReference type="EMBL" id="KAF7836167.1"/>
    </source>
</evidence>
<reference evidence="2" key="1">
    <citation type="submission" date="2020-09" db="EMBL/GenBank/DDBJ databases">
        <title>Genome-Enabled Discovery of Anthraquinone Biosynthesis in Senna tora.</title>
        <authorList>
            <person name="Kang S.-H."/>
            <person name="Pandey R.P."/>
            <person name="Lee C.-M."/>
            <person name="Sim J.-S."/>
            <person name="Jeong J.-T."/>
            <person name="Choi B.-S."/>
            <person name="Jung M."/>
            <person name="Ginzburg D."/>
            <person name="Zhao K."/>
            <person name="Won S.Y."/>
            <person name="Oh T.-J."/>
            <person name="Yu Y."/>
            <person name="Kim N.-H."/>
            <person name="Lee O.R."/>
            <person name="Lee T.-H."/>
            <person name="Bashyal P."/>
            <person name="Kim T.-S."/>
            <person name="Lee W.-H."/>
            <person name="Kawkins C."/>
            <person name="Kim C.-K."/>
            <person name="Kim J.S."/>
            <person name="Ahn B.O."/>
            <person name="Rhee S.Y."/>
            <person name="Sohng J.K."/>
        </authorList>
    </citation>
    <scope>NUCLEOTIDE SEQUENCE</scope>
    <source>
        <tissue evidence="2">Leaf</tissue>
    </source>
</reference>
<evidence type="ECO:0000313" key="3">
    <source>
        <dbReference type="Proteomes" id="UP000634136"/>
    </source>
</evidence>
<dbReference type="AlphaFoldDB" id="A0A834X0S3"/>
<dbReference type="Proteomes" id="UP000634136">
    <property type="component" value="Unassembled WGS sequence"/>
</dbReference>
<organism evidence="2 3">
    <name type="scientific">Senna tora</name>
    <dbReference type="NCBI Taxonomy" id="362788"/>
    <lineage>
        <taxon>Eukaryota</taxon>
        <taxon>Viridiplantae</taxon>
        <taxon>Streptophyta</taxon>
        <taxon>Embryophyta</taxon>
        <taxon>Tracheophyta</taxon>
        <taxon>Spermatophyta</taxon>
        <taxon>Magnoliopsida</taxon>
        <taxon>eudicotyledons</taxon>
        <taxon>Gunneridae</taxon>
        <taxon>Pentapetalae</taxon>
        <taxon>rosids</taxon>
        <taxon>fabids</taxon>
        <taxon>Fabales</taxon>
        <taxon>Fabaceae</taxon>
        <taxon>Caesalpinioideae</taxon>
        <taxon>Cassia clade</taxon>
        <taxon>Senna</taxon>
    </lineage>
</organism>
<comment type="caution">
    <text evidence="2">The sequence shown here is derived from an EMBL/GenBank/DDBJ whole genome shotgun (WGS) entry which is preliminary data.</text>
</comment>
<accession>A0A834X0S3</accession>
<protein>
    <submittedName>
        <fullName evidence="2">Uncharacterized protein</fullName>
    </submittedName>
</protein>
<gene>
    <name evidence="2" type="ORF">G2W53_011026</name>
</gene>